<proteinExistence type="predicted"/>
<evidence type="ECO:0000256" key="3">
    <source>
        <dbReference type="SAM" id="SignalP"/>
    </source>
</evidence>
<keyword evidence="1" id="KW-0802">TPR repeat</keyword>
<protein>
    <submittedName>
        <fullName evidence="4">Uncharacterized protein</fullName>
    </submittedName>
</protein>
<gene>
    <name evidence="4" type="ORF">H4O24_13945</name>
</gene>
<dbReference type="InterPro" id="IPR011990">
    <property type="entry name" value="TPR-like_helical_dom_sf"/>
</dbReference>
<feature type="signal peptide" evidence="3">
    <location>
        <begin position="1"/>
        <end position="22"/>
    </location>
</feature>
<feature type="chain" id="PRO_5028930024" evidence="3">
    <location>
        <begin position="23"/>
        <end position="190"/>
    </location>
</feature>
<feature type="region of interest" description="Disordered" evidence="2">
    <location>
        <begin position="165"/>
        <end position="190"/>
    </location>
</feature>
<organism evidence="4 5">
    <name type="scientific">Croceicoccus marinus</name>
    <dbReference type="NCBI Taxonomy" id="450378"/>
    <lineage>
        <taxon>Bacteria</taxon>
        <taxon>Pseudomonadati</taxon>
        <taxon>Pseudomonadota</taxon>
        <taxon>Alphaproteobacteria</taxon>
        <taxon>Sphingomonadales</taxon>
        <taxon>Erythrobacteraceae</taxon>
        <taxon>Croceicoccus</taxon>
    </lineage>
</organism>
<dbReference type="PROSITE" id="PS50005">
    <property type="entry name" value="TPR"/>
    <property type="match status" value="1"/>
</dbReference>
<dbReference type="InterPro" id="IPR019734">
    <property type="entry name" value="TPR_rpt"/>
</dbReference>
<accession>A0A7G6VTC9</accession>
<sequence>MPPSRGSTPMELFMRYSPLALALSLAVAVTASTGFGQVPQTDDPRVTELLSMGRAALASGNADAATDRFEAALVLDPGYAPTYLELADAARMRGMQGQAIHYYREAQSRDPGNLQAIAGEGAAMAEKGATAKAEQNLAKLQSLCGTNCAEAGELAAVIARGPLPEVKSAEASTPEGIGPDSIGKPATEQN</sequence>
<dbReference type="SUPFAM" id="SSF48452">
    <property type="entry name" value="TPR-like"/>
    <property type="match status" value="1"/>
</dbReference>
<dbReference type="Proteomes" id="UP000515297">
    <property type="component" value="Chromosome"/>
</dbReference>
<dbReference type="EMBL" id="CP060052">
    <property type="protein sequence ID" value="QNE04994.1"/>
    <property type="molecule type" value="Genomic_DNA"/>
</dbReference>
<dbReference type="Gene3D" id="1.25.40.10">
    <property type="entry name" value="Tetratricopeptide repeat domain"/>
    <property type="match status" value="1"/>
</dbReference>
<feature type="repeat" description="TPR" evidence="1">
    <location>
        <begin position="46"/>
        <end position="79"/>
    </location>
</feature>
<dbReference type="AlphaFoldDB" id="A0A7G6VTC9"/>
<evidence type="ECO:0000313" key="5">
    <source>
        <dbReference type="Proteomes" id="UP000515297"/>
    </source>
</evidence>
<evidence type="ECO:0000256" key="1">
    <source>
        <dbReference type="PROSITE-ProRule" id="PRU00339"/>
    </source>
</evidence>
<evidence type="ECO:0000256" key="2">
    <source>
        <dbReference type="SAM" id="MobiDB-lite"/>
    </source>
</evidence>
<reference evidence="4 5" key="1">
    <citation type="submission" date="2020-08" db="EMBL/GenBank/DDBJ databases">
        <authorList>
            <person name="Liu G."/>
            <person name="Sun C."/>
        </authorList>
    </citation>
    <scope>NUCLEOTIDE SEQUENCE [LARGE SCALE GENOMIC DNA]</scope>
    <source>
        <strain evidence="4 5">OT19</strain>
    </source>
</reference>
<name>A0A7G6VTC9_9SPHN</name>
<dbReference type="SMART" id="SM00028">
    <property type="entry name" value="TPR"/>
    <property type="match status" value="2"/>
</dbReference>
<evidence type="ECO:0000313" key="4">
    <source>
        <dbReference type="EMBL" id="QNE04994.1"/>
    </source>
</evidence>
<keyword evidence="3" id="KW-0732">Signal</keyword>